<dbReference type="Proteomes" id="UP000653305">
    <property type="component" value="Unassembled WGS sequence"/>
</dbReference>
<dbReference type="Gene3D" id="1.10.238.10">
    <property type="entry name" value="EF-hand"/>
    <property type="match status" value="1"/>
</dbReference>
<dbReference type="GO" id="GO:0019900">
    <property type="term" value="F:kinase binding"/>
    <property type="evidence" value="ECO:0007669"/>
    <property type="project" value="UniProtKB-UniRule"/>
</dbReference>
<accession>A0A830CWN8</accession>
<keyword evidence="8" id="KW-1185">Reference proteome</keyword>
<protein>
    <recommendedName>
        <fullName evidence="4">Calcineurin B-like protein</fullName>
    </recommendedName>
</protein>
<dbReference type="InterPro" id="IPR002048">
    <property type="entry name" value="EF_hand_dom"/>
</dbReference>
<evidence type="ECO:0000259" key="6">
    <source>
        <dbReference type="PROSITE" id="PS50222"/>
    </source>
</evidence>
<comment type="subunit">
    <text evidence="4">Homodimer. Interacts with CIPK.</text>
</comment>
<dbReference type="InterPro" id="IPR011992">
    <property type="entry name" value="EF-hand-dom_pair"/>
</dbReference>
<keyword evidence="4" id="KW-0479">Metal-binding</keyword>
<evidence type="ECO:0000256" key="1">
    <source>
        <dbReference type="ARBA" id="ARBA00022737"/>
    </source>
</evidence>
<evidence type="ECO:0000313" key="8">
    <source>
        <dbReference type="Proteomes" id="UP000653305"/>
    </source>
</evidence>
<sequence length="238" mass="27189">MDSTNSLLEYDSLKFSEKLCAAVFPILALIDALIYAVSGCFKCRKASDSKKLSYGYNDIVRLSQESHFSVNEVEALHELFKKLSSLIIDDGLITKEELQLAMLKTECADNLVLDRVFDLFDRKRNGFIDLEEFVHSLDVFHPLAPVDDKIDFAFKLYDLRQSGFIERDAVKEMMVAILMEYDMTFVEADADKDGRINKEDWKAFVSTHPSLLKNMTLPFLMSVTSAFPSFVFNTEVED</sequence>
<feature type="transmembrane region" description="Helical" evidence="5">
    <location>
        <begin position="20"/>
        <end position="41"/>
    </location>
</feature>
<keyword evidence="5" id="KW-1133">Transmembrane helix</keyword>
<proteinExistence type="inferred from homology"/>
<reference evidence="7" key="1">
    <citation type="submission" date="2020-07" db="EMBL/GenBank/DDBJ databases">
        <title>Ethylene signaling mediates host invasion by parasitic plants.</title>
        <authorList>
            <person name="Yoshida S."/>
        </authorList>
    </citation>
    <scope>NUCLEOTIDE SEQUENCE</scope>
    <source>
        <strain evidence="7">Okayama</strain>
    </source>
</reference>
<dbReference type="PANTHER" id="PTHR23056:SF26">
    <property type="entry name" value="CALCINEURIN B-LIKE PROTEIN 10"/>
    <property type="match status" value="1"/>
</dbReference>
<evidence type="ECO:0000256" key="5">
    <source>
        <dbReference type="SAM" id="Phobius"/>
    </source>
</evidence>
<comment type="subcellular location">
    <subcellularLocation>
        <location evidence="4">Membrane</location>
    </subcellularLocation>
</comment>
<dbReference type="InterPro" id="IPR045198">
    <property type="entry name" value="CNBL1-10"/>
</dbReference>
<dbReference type="GO" id="GO:0016020">
    <property type="term" value="C:membrane"/>
    <property type="evidence" value="ECO:0007669"/>
    <property type="project" value="UniProtKB-SubCell"/>
</dbReference>
<feature type="domain" description="EF-hand" evidence="6">
    <location>
        <begin position="145"/>
        <end position="180"/>
    </location>
</feature>
<keyword evidence="2 4" id="KW-0106">Calcium</keyword>
<dbReference type="InterPro" id="IPR018247">
    <property type="entry name" value="EF_Hand_1_Ca_BS"/>
</dbReference>
<dbReference type="PANTHER" id="PTHR23056">
    <property type="entry name" value="CALCINEURIN B"/>
    <property type="match status" value="1"/>
</dbReference>
<keyword evidence="1 4" id="KW-0677">Repeat</keyword>
<dbReference type="OrthoDB" id="191686at2759"/>
<dbReference type="GO" id="GO:0005509">
    <property type="term" value="F:calcium ion binding"/>
    <property type="evidence" value="ECO:0007669"/>
    <property type="project" value="UniProtKB-UniRule"/>
</dbReference>
<dbReference type="EMBL" id="BMAC01000539">
    <property type="protein sequence ID" value="GFP98651.1"/>
    <property type="molecule type" value="Genomic_DNA"/>
</dbReference>
<evidence type="ECO:0000256" key="3">
    <source>
        <dbReference type="ARBA" id="ARBA00023774"/>
    </source>
</evidence>
<dbReference type="PROSITE" id="PS00018">
    <property type="entry name" value="EF_HAND_1"/>
    <property type="match status" value="1"/>
</dbReference>
<comment type="function">
    <text evidence="4">Acts as a calcium sensor. CBL proteins interact with CIPK serine-threonine protein kinases. Binding of a CBL protein to the regulatory NAF domain of a CIPK protein lead to the activation of the kinase in a calcium-dependent manner.</text>
</comment>
<dbReference type="GO" id="GO:0019722">
    <property type="term" value="P:calcium-mediated signaling"/>
    <property type="evidence" value="ECO:0007669"/>
    <property type="project" value="UniProtKB-UniRule"/>
</dbReference>
<gene>
    <name evidence="7" type="ORF">PHJA_002009000</name>
</gene>
<evidence type="ECO:0000256" key="2">
    <source>
        <dbReference type="ARBA" id="ARBA00022837"/>
    </source>
</evidence>
<dbReference type="FunFam" id="1.10.238.10:FF:000073">
    <property type="entry name" value="calcineurin B-like protein 3"/>
    <property type="match status" value="1"/>
</dbReference>
<dbReference type="SUPFAM" id="SSF47473">
    <property type="entry name" value="EF-hand"/>
    <property type="match status" value="1"/>
</dbReference>
<keyword evidence="5" id="KW-0812">Transmembrane</keyword>
<evidence type="ECO:0000256" key="4">
    <source>
        <dbReference type="RuleBase" id="RU369080"/>
    </source>
</evidence>
<feature type="domain" description="EF-hand" evidence="6">
    <location>
        <begin position="185"/>
        <end position="211"/>
    </location>
</feature>
<dbReference type="AlphaFoldDB" id="A0A830CWN8"/>
<dbReference type="CDD" id="cd00051">
    <property type="entry name" value="EFh"/>
    <property type="match status" value="1"/>
</dbReference>
<dbReference type="Pfam" id="PF13202">
    <property type="entry name" value="EF-hand_5"/>
    <property type="match status" value="1"/>
</dbReference>
<comment type="caution">
    <text evidence="7">The sequence shown here is derived from an EMBL/GenBank/DDBJ whole genome shotgun (WGS) entry which is preliminary data.</text>
</comment>
<organism evidence="7 8">
    <name type="scientific">Phtheirospermum japonicum</name>
    <dbReference type="NCBI Taxonomy" id="374723"/>
    <lineage>
        <taxon>Eukaryota</taxon>
        <taxon>Viridiplantae</taxon>
        <taxon>Streptophyta</taxon>
        <taxon>Embryophyta</taxon>
        <taxon>Tracheophyta</taxon>
        <taxon>Spermatophyta</taxon>
        <taxon>Magnoliopsida</taxon>
        <taxon>eudicotyledons</taxon>
        <taxon>Gunneridae</taxon>
        <taxon>Pentapetalae</taxon>
        <taxon>asterids</taxon>
        <taxon>lamiids</taxon>
        <taxon>Lamiales</taxon>
        <taxon>Orobanchaceae</taxon>
        <taxon>Orobanchaceae incertae sedis</taxon>
        <taxon>Phtheirospermum</taxon>
    </lineage>
</organism>
<dbReference type="SMART" id="SM00054">
    <property type="entry name" value="EFh"/>
    <property type="match status" value="3"/>
</dbReference>
<keyword evidence="4 5" id="KW-0472">Membrane</keyword>
<name>A0A830CWN8_9LAMI</name>
<feature type="domain" description="EF-hand" evidence="6">
    <location>
        <begin position="108"/>
        <end position="143"/>
    </location>
</feature>
<dbReference type="Pfam" id="PF13833">
    <property type="entry name" value="EF-hand_8"/>
    <property type="match status" value="1"/>
</dbReference>
<comment type="similarity">
    <text evidence="3 4">Belongs to the calcineurin regulatory subunit family.</text>
</comment>
<dbReference type="PROSITE" id="PS50222">
    <property type="entry name" value="EF_HAND_2"/>
    <property type="match status" value="3"/>
</dbReference>
<evidence type="ECO:0000313" key="7">
    <source>
        <dbReference type="EMBL" id="GFP98651.1"/>
    </source>
</evidence>